<proteinExistence type="predicted"/>
<dbReference type="InParanoid" id="A0A024G9J8"/>
<comment type="caution">
    <text evidence="2">The sequence shown here is derived from an EMBL/GenBank/DDBJ whole genome shotgun (WGS) entry which is preliminary data.</text>
</comment>
<reference evidence="2 3" key="1">
    <citation type="submission" date="2012-05" db="EMBL/GenBank/DDBJ databases">
        <title>Recombination and specialization in a pathogen metapopulation.</title>
        <authorList>
            <person name="Gardiner A."/>
            <person name="Kemen E."/>
            <person name="Schultz-Larsen T."/>
            <person name="MacLean D."/>
            <person name="Van Oosterhout C."/>
            <person name="Jones J.D.G."/>
        </authorList>
    </citation>
    <scope>NUCLEOTIDE SEQUENCE [LARGE SCALE GENOMIC DNA]</scope>
    <source>
        <strain evidence="2 3">Ac Nc2</strain>
    </source>
</reference>
<protein>
    <submittedName>
        <fullName evidence="2">Uncharacterized protein</fullName>
    </submittedName>
</protein>
<gene>
    <name evidence="2" type="ORF">BN9_043400</name>
</gene>
<dbReference type="OrthoDB" id="74915at2759"/>
<evidence type="ECO:0000313" key="3">
    <source>
        <dbReference type="Proteomes" id="UP000053237"/>
    </source>
</evidence>
<dbReference type="AlphaFoldDB" id="A0A024G9J8"/>
<feature type="region of interest" description="Disordered" evidence="1">
    <location>
        <begin position="249"/>
        <end position="281"/>
    </location>
</feature>
<accession>A0A024G9J8</accession>
<feature type="compositionally biased region" description="Polar residues" evidence="1">
    <location>
        <begin position="249"/>
        <end position="261"/>
    </location>
</feature>
<evidence type="ECO:0000313" key="2">
    <source>
        <dbReference type="EMBL" id="CCI43556.1"/>
    </source>
</evidence>
<dbReference type="EMBL" id="CAIX01000051">
    <property type="protein sequence ID" value="CCI43556.1"/>
    <property type="molecule type" value="Genomic_DNA"/>
</dbReference>
<dbReference type="STRING" id="65357.A0A024G9J8"/>
<keyword evidence="3" id="KW-1185">Reference proteome</keyword>
<organism evidence="2 3">
    <name type="scientific">Albugo candida</name>
    <dbReference type="NCBI Taxonomy" id="65357"/>
    <lineage>
        <taxon>Eukaryota</taxon>
        <taxon>Sar</taxon>
        <taxon>Stramenopiles</taxon>
        <taxon>Oomycota</taxon>
        <taxon>Peronosporomycetes</taxon>
        <taxon>Albuginales</taxon>
        <taxon>Albuginaceae</taxon>
        <taxon>Albugo</taxon>
    </lineage>
</organism>
<dbReference type="Proteomes" id="UP000053237">
    <property type="component" value="Unassembled WGS sequence"/>
</dbReference>
<evidence type="ECO:0000256" key="1">
    <source>
        <dbReference type="SAM" id="MobiDB-lite"/>
    </source>
</evidence>
<sequence>MVTECQENSISNQYNKLQNFLIMKAYNVRKGKSQTFRQQFRSFKKIDPASHAEYLVVDEICRYLSISPFYRVALLPVFKPMAVSASNSKESRIDFHLFLQFLQRFAIRATKTNSESSLSDDLPVIPSQSIQTDTLAEYCDPSSQNQLHAVPPPPVPGVWKKREITIQERITEYTKIDDHGKPQKLIEKEKHQSEIIHMESLDGEFAHREITHFETSEHLNDQLVHHDHGKEEFVHFKSQLDEYSRFESSIPGNQENGNGNAYQECEQPPPSPTIKRNPSDGLFTNSFASHFQHVQVNDMEGAEPMDPEKIFYTEM</sequence>
<name>A0A024G9J8_9STRA</name>